<sequence>MFRARLLYCLILASVSTAAPTVNNSTLSVAASPAISSVSGSISSALSSSVSIVASSTDVSATSGVASVAPAFETAGAASDLPNDPAFQQGSDVTPEAISGGLGATLIAPDDTVIDQQNPDILAPPTTDAGTVGQAMWPFALSHNRLQSGGWARQQNVDVMPFATAMASVNMRLEAGAIRELHWHSTAEGSTVVTAVNTDGQVFADTVETGDLWYFPPGIPHSLQATDDDPDGTEFLLVFDDGSFSEDDTFLLTDWTAHLPKEVLAKNFQLDISAFDHIPAKELYIFPSTPPPDNEQPPSSPAGTVPNPFTFKLSQAPATPLAGGSMKVFDPSVFPIATTIVGTLVTVEPGGMRRWHPTQPEWSYFISGQARMTLYAASQNARTFDFQVGEIGYVPPSFGHFVENTGNTTLQFLELFNSDVVEDVSMQQWLALTPPALVKAHLGFDDATIAALNKTKQFVVGPSSS</sequence>
<feature type="binding site" evidence="3">
    <location>
        <position position="356"/>
    </location>
    <ligand>
        <name>Mn(2+)</name>
        <dbReference type="ChEBI" id="CHEBI:29035"/>
        <label>2</label>
    </ligand>
</feature>
<feature type="binding site" evidence="3">
    <location>
        <position position="221"/>
    </location>
    <ligand>
        <name>Mn(2+)</name>
        <dbReference type="ChEBI" id="CHEBI:29035"/>
        <label>1</label>
    </ligand>
</feature>
<dbReference type="Gene3D" id="2.60.120.10">
    <property type="entry name" value="Jelly Rolls"/>
    <property type="match status" value="2"/>
</dbReference>
<evidence type="ECO:0000313" key="7">
    <source>
        <dbReference type="EMBL" id="THH09032.1"/>
    </source>
</evidence>
<gene>
    <name evidence="7" type="ORF">EW145_g2308</name>
</gene>
<dbReference type="OrthoDB" id="10263073at2759"/>
<dbReference type="CDD" id="cd20305">
    <property type="entry name" value="cupin_OxDC_C"/>
    <property type="match status" value="1"/>
</dbReference>
<dbReference type="Proteomes" id="UP000308199">
    <property type="component" value="Unassembled WGS sequence"/>
</dbReference>
<evidence type="ECO:0000256" key="3">
    <source>
        <dbReference type="PIRSR" id="PIRSR617774-2"/>
    </source>
</evidence>
<feature type="binding site" evidence="3">
    <location>
        <position position="400"/>
    </location>
    <ligand>
        <name>Mn(2+)</name>
        <dbReference type="ChEBI" id="CHEBI:29035"/>
        <label>2</label>
    </ligand>
</feature>
<feature type="domain" description="Cupin type-1" evidence="6">
    <location>
        <begin position="139"/>
        <end position="276"/>
    </location>
</feature>
<dbReference type="PANTHER" id="PTHR35848">
    <property type="entry name" value="OXALATE-BINDING PROTEIN"/>
    <property type="match status" value="1"/>
</dbReference>
<dbReference type="GO" id="GO:0046872">
    <property type="term" value="F:metal ion binding"/>
    <property type="evidence" value="ECO:0007669"/>
    <property type="project" value="UniProtKB-KW"/>
</dbReference>
<dbReference type="AlphaFoldDB" id="A0A4S4LBE2"/>
<comment type="caution">
    <text evidence="7">The sequence shown here is derived from an EMBL/GenBank/DDBJ whole genome shotgun (WGS) entry which is preliminary data.</text>
</comment>
<name>A0A4S4LBE2_9AGAM</name>
<feature type="region of interest" description="Disordered" evidence="4">
    <location>
        <begin position="286"/>
        <end position="305"/>
    </location>
</feature>
<feature type="binding site" evidence="3">
    <location>
        <position position="182"/>
    </location>
    <ligand>
        <name>Mn(2+)</name>
        <dbReference type="ChEBI" id="CHEBI:29035"/>
        <label>1</label>
    </ligand>
</feature>
<reference evidence="7 8" key="1">
    <citation type="submission" date="2019-02" db="EMBL/GenBank/DDBJ databases">
        <title>Genome sequencing of the rare red list fungi Phellinidium pouzarii.</title>
        <authorList>
            <person name="Buettner E."/>
            <person name="Kellner H."/>
        </authorList>
    </citation>
    <scope>NUCLEOTIDE SEQUENCE [LARGE SCALE GENOMIC DNA]</scope>
    <source>
        <strain evidence="7 8">DSM 108285</strain>
    </source>
</reference>
<dbReference type="InterPro" id="IPR051610">
    <property type="entry name" value="GPI/OXD"/>
</dbReference>
<keyword evidence="3" id="KW-0464">Manganese</keyword>
<accession>A0A4S4LBE2</accession>
<feature type="binding site" evidence="3">
    <location>
        <position position="188"/>
    </location>
    <ligand>
        <name>Mn(2+)</name>
        <dbReference type="ChEBI" id="CHEBI:29035"/>
        <label>1</label>
    </ligand>
</feature>
<dbReference type="GO" id="GO:0033609">
    <property type="term" value="P:oxalate metabolic process"/>
    <property type="evidence" value="ECO:0007669"/>
    <property type="project" value="InterPro"/>
</dbReference>
<proteinExistence type="predicted"/>
<dbReference type="PANTHER" id="PTHR35848:SF9">
    <property type="entry name" value="SLL1358 PROTEIN"/>
    <property type="match status" value="1"/>
</dbReference>
<keyword evidence="5" id="KW-0732">Signal</keyword>
<dbReference type="EMBL" id="SGPK01000078">
    <property type="protein sequence ID" value="THH09032.1"/>
    <property type="molecule type" value="Genomic_DNA"/>
</dbReference>
<dbReference type="NCBIfam" id="TIGR03404">
    <property type="entry name" value="bicupin_oxalic"/>
    <property type="match status" value="1"/>
</dbReference>
<dbReference type="InterPro" id="IPR017774">
    <property type="entry name" value="Bicupin_oxalate_deCO2ase/Oxase"/>
</dbReference>
<feature type="compositionally biased region" description="Pro residues" evidence="4">
    <location>
        <begin position="288"/>
        <end position="300"/>
    </location>
</feature>
<feature type="signal peptide" evidence="5">
    <location>
        <begin position="1"/>
        <end position="18"/>
    </location>
</feature>
<protein>
    <recommendedName>
        <fullName evidence="6">Cupin type-1 domain-containing protein</fullName>
    </recommendedName>
</protein>
<organism evidence="7 8">
    <name type="scientific">Phellinidium pouzarii</name>
    <dbReference type="NCBI Taxonomy" id="167371"/>
    <lineage>
        <taxon>Eukaryota</taxon>
        <taxon>Fungi</taxon>
        <taxon>Dikarya</taxon>
        <taxon>Basidiomycota</taxon>
        <taxon>Agaricomycotina</taxon>
        <taxon>Agaricomycetes</taxon>
        <taxon>Hymenochaetales</taxon>
        <taxon>Hymenochaetaceae</taxon>
        <taxon>Phellinidium</taxon>
    </lineage>
</organism>
<dbReference type="SMART" id="SM00835">
    <property type="entry name" value="Cupin_1"/>
    <property type="match status" value="2"/>
</dbReference>
<dbReference type="InterPro" id="IPR014710">
    <property type="entry name" value="RmlC-like_jellyroll"/>
</dbReference>
<comment type="cofactor">
    <cofactor evidence="3">
        <name>Mn(2+)</name>
        <dbReference type="ChEBI" id="CHEBI:29035"/>
    </cofactor>
    <text evidence="3">Binds 2 manganese ions per subunit.</text>
</comment>
<evidence type="ECO:0000313" key="8">
    <source>
        <dbReference type="Proteomes" id="UP000308199"/>
    </source>
</evidence>
<feature type="binding site" evidence="3">
    <location>
        <position position="184"/>
    </location>
    <ligand>
        <name>Mn(2+)</name>
        <dbReference type="ChEBI" id="CHEBI:29035"/>
        <label>1</label>
    </ligand>
</feature>
<dbReference type="SUPFAM" id="SSF51182">
    <property type="entry name" value="RmlC-like cupins"/>
    <property type="match status" value="1"/>
</dbReference>
<evidence type="ECO:0000256" key="2">
    <source>
        <dbReference type="PIRSR" id="PIRSR617774-1"/>
    </source>
</evidence>
<evidence type="ECO:0000256" key="4">
    <source>
        <dbReference type="SAM" id="MobiDB-lite"/>
    </source>
</evidence>
<evidence type="ECO:0000256" key="1">
    <source>
        <dbReference type="ARBA" id="ARBA00022723"/>
    </source>
</evidence>
<evidence type="ECO:0000256" key="5">
    <source>
        <dbReference type="SAM" id="SignalP"/>
    </source>
</evidence>
<dbReference type="CDD" id="cd20304">
    <property type="entry name" value="cupin_OxDC_N"/>
    <property type="match status" value="1"/>
</dbReference>
<dbReference type="InterPro" id="IPR006045">
    <property type="entry name" value="Cupin_1"/>
</dbReference>
<feature type="chain" id="PRO_5020904747" description="Cupin type-1 domain-containing protein" evidence="5">
    <location>
        <begin position="19"/>
        <end position="465"/>
    </location>
</feature>
<keyword evidence="8" id="KW-1185">Reference proteome</keyword>
<dbReference type="InterPro" id="IPR011051">
    <property type="entry name" value="RmlC_Cupin_sf"/>
</dbReference>
<keyword evidence="1 3" id="KW-0479">Metal-binding</keyword>
<dbReference type="Pfam" id="PF00190">
    <property type="entry name" value="Cupin_1"/>
    <property type="match status" value="2"/>
</dbReference>
<feature type="binding site" evidence="3">
    <location>
        <position position="361"/>
    </location>
    <ligand>
        <name>Mn(2+)</name>
        <dbReference type="ChEBI" id="CHEBI:29035"/>
        <label>2</label>
    </ligand>
</feature>
<feature type="domain" description="Cupin type-1" evidence="6">
    <location>
        <begin position="311"/>
        <end position="450"/>
    </location>
</feature>
<evidence type="ECO:0000259" key="6">
    <source>
        <dbReference type="SMART" id="SM00835"/>
    </source>
</evidence>
<feature type="active site" description="Proton donor" evidence="2">
    <location>
        <position position="414"/>
    </location>
</feature>